<evidence type="ECO:0008006" key="4">
    <source>
        <dbReference type="Google" id="ProtNLM"/>
    </source>
</evidence>
<dbReference type="Proteomes" id="UP000544054">
    <property type="component" value="Unassembled WGS sequence"/>
</dbReference>
<comment type="caution">
    <text evidence="2">The sequence shown here is derived from an EMBL/GenBank/DDBJ whole genome shotgun (WGS) entry which is preliminary data.</text>
</comment>
<evidence type="ECO:0000256" key="1">
    <source>
        <dbReference type="SAM" id="SignalP"/>
    </source>
</evidence>
<feature type="signal peptide" evidence="1">
    <location>
        <begin position="1"/>
        <end position="21"/>
    </location>
</feature>
<organism evidence="2 3">
    <name type="scientific">Chryseobacterium antibioticum</name>
    <dbReference type="NCBI Taxonomy" id="2728847"/>
    <lineage>
        <taxon>Bacteria</taxon>
        <taxon>Pseudomonadati</taxon>
        <taxon>Bacteroidota</taxon>
        <taxon>Flavobacteriia</taxon>
        <taxon>Flavobacteriales</taxon>
        <taxon>Weeksellaceae</taxon>
        <taxon>Chryseobacterium group</taxon>
        <taxon>Chryseobacterium</taxon>
    </lineage>
</organism>
<evidence type="ECO:0000313" key="3">
    <source>
        <dbReference type="Proteomes" id="UP000544054"/>
    </source>
</evidence>
<sequence length="301" mass="35501">MKNKLIITLFASILTAMGLKAQNLPEKFEENSKYGLRINGKNVVPAIYDDISTDFLVIAKKGNGFDLYNNNLILLDQNIKAYEYFIPMDIFQIITKKNEIKTFNNKGQQIDTSKLKIESQKDLFIKNDRALENYTITNNGVKYERKEYFGKENYPREFNYKIIKNGKDARFVNNEKSLEISSFYNPNITDYFEKTSSPDYTEETLYTPLKHTYIIFKVNEKYGVWDFKEQKEIITFQYKRIIPYQNYLSLEKDGLSTFYPNIGIEPKYKKLEPYTGAFARFETPDGKKGWVDRKGKEYFDQ</sequence>
<gene>
    <name evidence="2" type="ORF">HHL23_16280</name>
</gene>
<feature type="chain" id="PRO_5031418598" description="WG containing repeat-containing protein" evidence="1">
    <location>
        <begin position="22"/>
        <end position="301"/>
    </location>
</feature>
<keyword evidence="3" id="KW-1185">Reference proteome</keyword>
<dbReference type="RefSeq" id="WP_169235848.1">
    <property type="nucleotide sequence ID" value="NZ_JABBGI010000022.1"/>
</dbReference>
<accession>A0A7Y0APY9</accession>
<name>A0A7Y0APY9_9FLAO</name>
<keyword evidence="1" id="KW-0732">Signal</keyword>
<dbReference type="AlphaFoldDB" id="A0A7Y0APY9"/>
<proteinExistence type="predicted"/>
<protein>
    <recommendedName>
        <fullName evidence="4">WG containing repeat-containing protein</fullName>
    </recommendedName>
</protein>
<evidence type="ECO:0000313" key="2">
    <source>
        <dbReference type="EMBL" id="NML71347.1"/>
    </source>
</evidence>
<reference evidence="2 3" key="1">
    <citation type="submission" date="2020-04" db="EMBL/GenBank/DDBJ databases">
        <title>Chryseobacterium sp. RP-3-3 sp. nov., isolated from Jeju soil.</title>
        <authorList>
            <person name="Dahal R.H."/>
        </authorList>
    </citation>
    <scope>NUCLEOTIDE SEQUENCE [LARGE SCALE GENOMIC DNA]</scope>
    <source>
        <strain evidence="2 3">RP-3-3</strain>
    </source>
</reference>
<dbReference type="EMBL" id="JABBGI010000022">
    <property type="protein sequence ID" value="NML71347.1"/>
    <property type="molecule type" value="Genomic_DNA"/>
</dbReference>